<dbReference type="InterPro" id="IPR051612">
    <property type="entry name" value="Teichoic_Acid_Biosynth"/>
</dbReference>
<keyword evidence="3" id="KW-1185">Reference proteome</keyword>
<dbReference type="PANTHER" id="PTHR37316">
    <property type="entry name" value="TEICHOIC ACID GLYCEROL-PHOSPHATE PRIMASE"/>
    <property type="match status" value="1"/>
</dbReference>
<dbReference type="AlphaFoldDB" id="A0A975XZA6"/>
<name>A0A975XZA6_9ACTN</name>
<evidence type="ECO:0000313" key="2">
    <source>
        <dbReference type="EMBL" id="QWZ07237.1"/>
    </source>
</evidence>
<dbReference type="InterPro" id="IPR007554">
    <property type="entry name" value="Glycerophosphate_synth"/>
</dbReference>
<organism evidence="2 3">
    <name type="scientific">Nocardioides panacis</name>
    <dbReference type="NCBI Taxonomy" id="2849501"/>
    <lineage>
        <taxon>Bacteria</taxon>
        <taxon>Bacillati</taxon>
        <taxon>Actinomycetota</taxon>
        <taxon>Actinomycetes</taxon>
        <taxon>Propionibacteriales</taxon>
        <taxon>Nocardioidaceae</taxon>
        <taxon>Nocardioides</taxon>
    </lineage>
</organism>
<dbReference type="InterPro" id="IPR001173">
    <property type="entry name" value="Glyco_trans_2-like"/>
</dbReference>
<dbReference type="GO" id="GO:0047355">
    <property type="term" value="F:CDP-glycerol glycerophosphotransferase activity"/>
    <property type="evidence" value="ECO:0007669"/>
    <property type="project" value="InterPro"/>
</dbReference>
<dbReference type="Pfam" id="PF00535">
    <property type="entry name" value="Glycos_transf_2"/>
    <property type="match status" value="1"/>
</dbReference>
<evidence type="ECO:0000259" key="1">
    <source>
        <dbReference type="Pfam" id="PF00535"/>
    </source>
</evidence>
<dbReference type="PANTHER" id="PTHR37316:SF3">
    <property type="entry name" value="TEICHOIC ACID GLYCEROL-PHOSPHATE TRANSFERASE"/>
    <property type="match status" value="1"/>
</dbReference>
<dbReference type="Proteomes" id="UP000683575">
    <property type="component" value="Chromosome"/>
</dbReference>
<dbReference type="EMBL" id="CP077062">
    <property type="protein sequence ID" value="QWZ07237.1"/>
    <property type="molecule type" value="Genomic_DNA"/>
</dbReference>
<gene>
    <name evidence="2" type="ORF">KRR39_17435</name>
</gene>
<dbReference type="Pfam" id="PF04464">
    <property type="entry name" value="Glyphos_transf"/>
    <property type="match status" value="1"/>
</dbReference>
<reference evidence="2" key="1">
    <citation type="submission" date="2021-06" db="EMBL/GenBank/DDBJ databases">
        <title>Complete genome sequence of Nocardioides sp. G188.</title>
        <authorList>
            <person name="Im W.-T."/>
        </authorList>
    </citation>
    <scope>NUCLEOTIDE SEQUENCE</scope>
    <source>
        <strain evidence="2">G188</strain>
    </source>
</reference>
<dbReference type="CDD" id="cd00761">
    <property type="entry name" value="Glyco_tranf_GTA_type"/>
    <property type="match status" value="1"/>
</dbReference>
<dbReference type="RefSeq" id="WP_216938748.1">
    <property type="nucleotide sequence ID" value="NZ_CP077062.1"/>
</dbReference>
<evidence type="ECO:0000313" key="3">
    <source>
        <dbReference type="Proteomes" id="UP000683575"/>
    </source>
</evidence>
<sequence length="1070" mass="119737">MELSVRRLKRTRPAQFVKRVVLRRGGPTLPRLSVVVPFHDAAGTLDACLASLLAQTHPQLEIVLVDDGSTDGSAEIARRHADADRRVRVVTQPHLGVGAARNAGVARATGRHLAFCDADDTVLMTAYERLGGALRESGSDLSIGSVTLQQQGQHQEPTWAKRSNAQRRIGVRVDDHPEIMANLMPGTRVFRRAFWDEQGLAFATEGDHSDIVTIVDAMLRADRVDILPSVVYRWGWREDNRSLWQQGLQDRGRVADRVAQICTAGELVVATASEPVQRAYFAEVLHTTVPDLVRAAITRDDGYWEALGAELRRLLDLVSAETFPAVPAEDRIIAWLCAHDERAAAESFLEYAFDNQNGYPHRMVGARPHLTLPFIDALAEASDELTGVADSELRYRTRLLVVRWPRPDVLHLEGAAFLEYLDDAYAPSEVTVVLRDPASGRTWRVPTTPTPEPNVNQWSQRAHEDHSGGAFSCDVDISTLPTPEGRVPVVLEVQAELRIGAHQRTAGFHSRAVNVNAGLLETSTVGGTTVEPRWAQHDGLSIELRPSSRADLRPPAPTGPVRVAEVTASGGVVRLSGSTDRDVEIALVGPRSRTAWRPASRTGEAFEVELDLFGDEWGVGRTSLPADRYDVLARTADGRTLDVAPERSLWRRLPLYVEDSHLHVVPHVSLEGALALRVVPAEWRTSRPPYMRRRLRDETYPEARTQPLLDVVLFETFAGKAAGDNPGALCRELAGRHEDLELVFSVMDYSVEVPEGARPVIRFSREYFELLGRARYLLVNASLPYFFRKREGQLYFQTWHGSPLKRIAHDRPHLDFFNWHHRRQLLIARDGWDYLLSQSEFCTRSLSSAFRYDGPVMELGYPRNDVMLADDAADRRRSTREALGIGEHQQVVLYAPTWRDNLRVGRVFDKVLYLDPHQVVEQLDDAVVLVRGHYNSVRAAEDVDPDRRVIDVTRYPDIADLYVAADALVTDYSSVFFDFVLTDKPMIFLAPDLAEYRDDNRGFYLDYHDTVPGPVCLTTEEVVAALRGPDGFAERRETFRAEFAPHDDGKASARVVDAILGVHPYRSEAP</sequence>
<dbReference type="GO" id="GO:0016020">
    <property type="term" value="C:membrane"/>
    <property type="evidence" value="ECO:0007669"/>
    <property type="project" value="InterPro"/>
</dbReference>
<protein>
    <submittedName>
        <fullName evidence="2">CDP-glycerol glycerophosphotransferase family protein</fullName>
    </submittedName>
</protein>
<proteinExistence type="predicted"/>
<feature type="domain" description="Glycosyltransferase 2-like" evidence="1">
    <location>
        <begin position="33"/>
        <end position="157"/>
    </location>
</feature>
<accession>A0A975XZA6</accession>
<dbReference type="KEGG" id="nps:KRR39_17435"/>